<feature type="domain" description="Azaphilone pigments biosynthesis cluster protein L N-terminal" evidence="4">
    <location>
        <begin position="2"/>
        <end position="94"/>
    </location>
</feature>
<feature type="signal peptide" evidence="3">
    <location>
        <begin position="1"/>
        <end position="18"/>
    </location>
</feature>
<evidence type="ECO:0000259" key="4">
    <source>
        <dbReference type="Pfam" id="PF17111"/>
    </source>
</evidence>
<comment type="caution">
    <text evidence="5">The sequence shown here is derived from an EMBL/GenBank/DDBJ whole genome shotgun (WGS) entry which is preliminary data.</text>
</comment>
<keyword evidence="3" id="KW-0732">Signal</keyword>
<feature type="compositionally biased region" description="Low complexity" evidence="2">
    <location>
        <begin position="834"/>
        <end position="847"/>
    </location>
</feature>
<feature type="compositionally biased region" description="Pro residues" evidence="2">
    <location>
        <begin position="537"/>
        <end position="567"/>
    </location>
</feature>
<evidence type="ECO:0000313" key="5">
    <source>
        <dbReference type="EMBL" id="RYO45903.1"/>
    </source>
</evidence>
<keyword evidence="1" id="KW-0175">Coiled coil</keyword>
<dbReference type="InterPro" id="IPR039327">
    <property type="entry name" value="CON7-like"/>
</dbReference>
<dbReference type="PANTHER" id="PTHR36167:SF3">
    <property type="entry name" value="C2H2 FINGER DOMAIN TRANSCRIPTION FACTOR (EUROFUNG)-RELATED"/>
    <property type="match status" value="1"/>
</dbReference>
<evidence type="ECO:0000313" key="6">
    <source>
        <dbReference type="Proteomes" id="UP000293823"/>
    </source>
</evidence>
<feature type="compositionally biased region" description="Polar residues" evidence="2">
    <location>
        <begin position="1166"/>
        <end position="1175"/>
    </location>
</feature>
<feature type="compositionally biased region" description="Polar residues" evidence="2">
    <location>
        <begin position="1131"/>
        <end position="1148"/>
    </location>
</feature>
<dbReference type="Proteomes" id="UP000293823">
    <property type="component" value="Unassembled WGS sequence"/>
</dbReference>
<feature type="chain" id="PRO_5020519161" description="Azaphilone pigments biosynthesis cluster protein L N-terminal domain-containing protein" evidence="3">
    <location>
        <begin position="19"/>
        <end position="1175"/>
    </location>
</feature>
<keyword evidence="6" id="KW-1185">Reference proteome</keyword>
<feature type="region of interest" description="Disordered" evidence="2">
    <location>
        <begin position="819"/>
        <end position="859"/>
    </location>
</feature>
<dbReference type="EMBL" id="PEJP01000051">
    <property type="protein sequence ID" value="RYO45903.1"/>
    <property type="molecule type" value="Genomic_DNA"/>
</dbReference>
<feature type="region of interest" description="Disordered" evidence="2">
    <location>
        <begin position="339"/>
        <end position="475"/>
    </location>
</feature>
<feature type="compositionally biased region" description="Basic and acidic residues" evidence="2">
    <location>
        <begin position="405"/>
        <end position="418"/>
    </location>
</feature>
<sequence>MADPLSIIASALTVGASAAQLSLALFSVVQTLKNAPREIAEIAEEISLLAESLQTLADIIRAHQTLCKPALFRNTQTIILRCKQVDAEIKKLIDTPQKLAGLKWLINKPKAKGLLKKVEGIKTALILELNIVRLAREEVVRPPEYSELDPDAQARPISKFNRFRKIVESAVQANRQVVESAQQEEDDSETAKRHYTTAEIDVWKEGSFDTATWLYHFVFSSDDADPPPVPNPRTRRLHQASVTDESTETTARSAYSSSSEDGIQNNRRSSGPDEKALIVWGRQTEPALVVDRLLSSWTTLTTDQISLSPPRHDGDDWREGVLRMVEEARKEDELSFAQWEQQNAPVRSDDEEFQSAEEDSTVGVNVPTWNFRDNVQRARKRNTKSSDRTNPWADTDGYSPTYTDGRSKRNAEESHVKWQDATPPMSRPTPRPLRQRRYTDKPRSVDADVRRPTSRVHTIHSDQTDSVSSPPNDDFNYNKATSGYFSPYAPGYHPPPVSYGFMPPWRDSVQRPPVPPMHQEPPKQAYVSAGRHWSYSSPPPSPPPATAQSPPSPPPPPSLPPSLPPNPAQSVDKSFTTPEIEAKENAVLAAVEKLLEKRNQESRIEYEQLPFSKLAQILQEREVQNERERANAATEVYVKQLQEAREKDGETMQRLESLVADQKAEQRRMEIMWQEEKKAIEEKNAKRAEEVRASAAKEIATAQSAKEAAQIALNIERLEAEKEARKRADAMVVEERRKTEEGHKLQLRRYEDLVRGLQEQQKLDQDNDQPVRRTRIAEGNRSVDVTEYVTSKRASPLSSSYSSLQDGFARLEMRSDRTTDHYWPQRRPRHDSFRSSTASLQSSRTSLGNTNNSDTDPRSQQMIVFPVQSDRHSHKIAELQTSLAAFGINSAFEDPEEPRPLDFGQLVPYKYGDAGDQIIRSTIFWESSALSLGSELLLTMKQAGWRPTYTRISGKGQTHYLGSQPVHTYFFSPDYKPQFRPSTTAPGKESITIQKALIEEYALKELGFGYQTNEAGTYILDGRLTYSDIETLIERSFLMRENNHRRLHRPLQWHYDKDPEVPMSPYPGTHAPSLYSASSVYSGENSTVCQDSDTETQGKKSSSVSDTDHFDTGDVNNFLVPHANKSRRSETPSSVASRTSRASKSTNPWGKYMKVTEDTGFDDSSRLSGSPNLID</sequence>
<feature type="coiled-coil region" evidence="1">
    <location>
        <begin position="627"/>
        <end position="760"/>
    </location>
</feature>
<dbReference type="AlphaFoldDB" id="A0A4Q4QQX7"/>
<dbReference type="Pfam" id="PF17111">
    <property type="entry name" value="PigL_N"/>
    <property type="match status" value="1"/>
</dbReference>
<dbReference type="OrthoDB" id="3045089at2759"/>
<feature type="compositionally biased region" description="Acidic residues" evidence="2">
    <location>
        <begin position="349"/>
        <end position="360"/>
    </location>
</feature>
<reference evidence="6" key="1">
    <citation type="journal article" date="2019" name="bioRxiv">
        <title>Genomics, evolutionary history and diagnostics of the Alternaria alternata species group including apple and Asian pear pathotypes.</title>
        <authorList>
            <person name="Armitage A.D."/>
            <person name="Cockerton H.M."/>
            <person name="Sreenivasaprasad S."/>
            <person name="Woodhall J.W."/>
            <person name="Lane C.R."/>
            <person name="Harrison R.J."/>
            <person name="Clarkson J.P."/>
        </authorList>
    </citation>
    <scope>NUCLEOTIDE SEQUENCE [LARGE SCALE GENOMIC DNA]</scope>
    <source>
        <strain evidence="6">RGR 97.0016</strain>
    </source>
</reference>
<evidence type="ECO:0000256" key="1">
    <source>
        <dbReference type="SAM" id="Coils"/>
    </source>
</evidence>
<feature type="region of interest" description="Disordered" evidence="2">
    <location>
        <begin position="224"/>
        <end position="271"/>
    </location>
</feature>
<protein>
    <recommendedName>
        <fullName evidence="4">Azaphilone pigments biosynthesis cluster protein L N-terminal domain-containing protein</fullName>
    </recommendedName>
</protein>
<feature type="region of interest" description="Disordered" evidence="2">
    <location>
        <begin position="1084"/>
        <end position="1175"/>
    </location>
</feature>
<evidence type="ECO:0000256" key="3">
    <source>
        <dbReference type="SAM" id="SignalP"/>
    </source>
</evidence>
<accession>A0A4Q4QQX7</accession>
<dbReference type="PANTHER" id="PTHR36167">
    <property type="entry name" value="C2H2 FINGER DOMAIN TRANSCRIPTION FACTOR (EUROFUNG)-RELATED"/>
    <property type="match status" value="1"/>
</dbReference>
<organism evidence="5 6">
    <name type="scientific">Alternaria arborescens</name>
    <dbReference type="NCBI Taxonomy" id="156630"/>
    <lineage>
        <taxon>Eukaryota</taxon>
        <taxon>Fungi</taxon>
        <taxon>Dikarya</taxon>
        <taxon>Ascomycota</taxon>
        <taxon>Pezizomycotina</taxon>
        <taxon>Dothideomycetes</taxon>
        <taxon>Pleosporomycetidae</taxon>
        <taxon>Pleosporales</taxon>
        <taxon>Pleosporineae</taxon>
        <taxon>Pleosporaceae</taxon>
        <taxon>Alternaria</taxon>
        <taxon>Alternaria sect. Alternaria</taxon>
    </lineage>
</organism>
<feature type="region of interest" description="Disordered" evidence="2">
    <location>
        <begin position="510"/>
        <end position="573"/>
    </location>
</feature>
<proteinExistence type="predicted"/>
<dbReference type="GO" id="GO:0006355">
    <property type="term" value="P:regulation of DNA-templated transcription"/>
    <property type="evidence" value="ECO:0007669"/>
    <property type="project" value="InterPro"/>
</dbReference>
<feature type="compositionally biased region" description="Polar residues" evidence="2">
    <location>
        <begin position="240"/>
        <end position="269"/>
    </location>
</feature>
<dbReference type="InterPro" id="IPR031348">
    <property type="entry name" value="PigL_N"/>
</dbReference>
<feature type="compositionally biased region" description="Polar residues" evidence="2">
    <location>
        <begin position="848"/>
        <end position="859"/>
    </location>
</feature>
<evidence type="ECO:0000256" key="2">
    <source>
        <dbReference type="SAM" id="MobiDB-lite"/>
    </source>
</evidence>
<gene>
    <name evidence="5" type="ORF">AA0113_g10229</name>
</gene>
<feature type="compositionally biased region" description="Basic and acidic residues" evidence="2">
    <location>
        <begin position="437"/>
        <end position="451"/>
    </location>
</feature>
<name>A0A4Q4QQX7_9PLEO</name>